<dbReference type="Pfam" id="PF01037">
    <property type="entry name" value="AsnC_trans_reg"/>
    <property type="match status" value="1"/>
</dbReference>
<dbReference type="PANTHER" id="PTHR30154:SF34">
    <property type="entry name" value="TRANSCRIPTIONAL REGULATOR AZLB"/>
    <property type="match status" value="1"/>
</dbReference>
<dbReference type="InterPro" id="IPR011991">
    <property type="entry name" value="ArsR-like_HTH"/>
</dbReference>
<sequence length="162" mass="17999">MSQLDKVDAQIVDSLQADGRLSNAKLSERLEMSEATCWRRHKRLEELGVIEGYQATLNRRQLGGNVLAFVQITCTQHSEAATAEFERIIQASSRVLSCHNTTGEADFLLQVIARDLDDYSRFVEKVLRQLPGVSSIRSNISLREMKATSHLPVGELLGLSGS</sequence>
<reference evidence="6" key="1">
    <citation type="submission" date="2017-09" db="EMBL/GenBank/DDBJ databases">
        <authorList>
            <person name="Cho G.-S."/>
            <person name="Oguntoyinbo F.A."/>
            <person name="Cnockaert M."/>
            <person name="Kabisch J."/>
            <person name="Neve H."/>
            <person name="Bockelmann W."/>
            <person name="Wenning M."/>
            <person name="Franz C.M."/>
            <person name="Vandamme P."/>
        </authorList>
    </citation>
    <scope>NUCLEOTIDE SEQUENCE [LARGE SCALE GENOMIC DNA]</scope>
    <source>
        <strain evidence="6">MBT G8648</strain>
    </source>
</reference>
<dbReference type="InterPro" id="IPR019888">
    <property type="entry name" value="Tscrpt_reg_AsnC-like"/>
</dbReference>
<keyword evidence="1" id="KW-0805">Transcription regulation</keyword>
<evidence type="ECO:0000256" key="2">
    <source>
        <dbReference type="ARBA" id="ARBA00023125"/>
    </source>
</evidence>
<dbReference type="Proteomes" id="UP000218677">
    <property type="component" value="Unassembled WGS sequence"/>
</dbReference>
<gene>
    <name evidence="5" type="ORF">CPA45_07390</name>
</gene>
<dbReference type="GO" id="GO:0006355">
    <property type="term" value="P:regulation of DNA-templated transcription"/>
    <property type="evidence" value="ECO:0007669"/>
    <property type="project" value="UniProtKB-ARBA"/>
</dbReference>
<keyword evidence="3" id="KW-0804">Transcription</keyword>
<dbReference type="Gene3D" id="3.30.70.920">
    <property type="match status" value="1"/>
</dbReference>
<dbReference type="SUPFAM" id="SSF46785">
    <property type="entry name" value="Winged helix' DNA-binding domain"/>
    <property type="match status" value="1"/>
</dbReference>
<dbReference type="InterPro" id="IPR019887">
    <property type="entry name" value="Tscrpt_reg_AsnC/Lrp_C"/>
</dbReference>
<dbReference type="GO" id="GO:0043565">
    <property type="term" value="F:sequence-specific DNA binding"/>
    <property type="evidence" value="ECO:0007669"/>
    <property type="project" value="InterPro"/>
</dbReference>
<name>A0A2A4HPN5_9GAMM</name>
<dbReference type="InterPro" id="IPR036388">
    <property type="entry name" value="WH-like_DNA-bd_sf"/>
</dbReference>
<dbReference type="InterPro" id="IPR036390">
    <property type="entry name" value="WH_DNA-bd_sf"/>
</dbReference>
<evidence type="ECO:0000313" key="6">
    <source>
        <dbReference type="Proteomes" id="UP000218677"/>
    </source>
</evidence>
<protein>
    <submittedName>
        <fullName evidence="5">AsnC family transcriptional regulator</fullName>
    </submittedName>
</protein>
<dbReference type="SMART" id="SM00344">
    <property type="entry name" value="HTH_ASNC"/>
    <property type="match status" value="1"/>
</dbReference>
<dbReference type="PRINTS" id="PR00033">
    <property type="entry name" value="HTHASNC"/>
</dbReference>
<evidence type="ECO:0000256" key="1">
    <source>
        <dbReference type="ARBA" id="ARBA00023015"/>
    </source>
</evidence>
<dbReference type="Pfam" id="PF13412">
    <property type="entry name" value="HTH_24"/>
    <property type="match status" value="1"/>
</dbReference>
<dbReference type="GO" id="GO:0043200">
    <property type="term" value="P:response to amino acid"/>
    <property type="evidence" value="ECO:0007669"/>
    <property type="project" value="TreeGrafter"/>
</dbReference>
<dbReference type="InterPro" id="IPR011008">
    <property type="entry name" value="Dimeric_a/b-barrel"/>
</dbReference>
<evidence type="ECO:0000313" key="5">
    <source>
        <dbReference type="EMBL" id="PCF96349.1"/>
    </source>
</evidence>
<dbReference type="SUPFAM" id="SSF54909">
    <property type="entry name" value="Dimeric alpha+beta barrel"/>
    <property type="match status" value="1"/>
</dbReference>
<dbReference type="PROSITE" id="PS50956">
    <property type="entry name" value="HTH_ASNC_2"/>
    <property type="match status" value="1"/>
</dbReference>
<comment type="caution">
    <text evidence="5">The sequence shown here is derived from an EMBL/GenBank/DDBJ whole genome shotgun (WGS) entry which is preliminary data.</text>
</comment>
<dbReference type="OrthoDB" id="8590699at2"/>
<dbReference type="InterPro" id="IPR000485">
    <property type="entry name" value="AsnC-type_HTH_dom"/>
</dbReference>
<dbReference type="EMBL" id="NWUX01000004">
    <property type="protein sequence ID" value="PCF96349.1"/>
    <property type="molecule type" value="Genomic_DNA"/>
</dbReference>
<evidence type="ECO:0000259" key="4">
    <source>
        <dbReference type="PROSITE" id="PS50956"/>
    </source>
</evidence>
<organism evidence="5 6">
    <name type="scientific">Vreelandella nigrificans</name>
    <dbReference type="NCBI Taxonomy" id="2042704"/>
    <lineage>
        <taxon>Bacteria</taxon>
        <taxon>Pseudomonadati</taxon>
        <taxon>Pseudomonadota</taxon>
        <taxon>Gammaproteobacteria</taxon>
        <taxon>Oceanospirillales</taxon>
        <taxon>Halomonadaceae</taxon>
        <taxon>Vreelandella</taxon>
    </lineage>
</organism>
<proteinExistence type="predicted"/>
<dbReference type="RefSeq" id="WP_096650924.1">
    <property type="nucleotide sequence ID" value="NZ_NWUX01000004.1"/>
</dbReference>
<dbReference type="AlphaFoldDB" id="A0A2A4HPN5"/>
<keyword evidence="6" id="KW-1185">Reference proteome</keyword>
<dbReference type="Gene3D" id="1.10.10.10">
    <property type="entry name" value="Winged helix-like DNA-binding domain superfamily/Winged helix DNA-binding domain"/>
    <property type="match status" value="1"/>
</dbReference>
<dbReference type="GO" id="GO:0005829">
    <property type="term" value="C:cytosol"/>
    <property type="evidence" value="ECO:0007669"/>
    <property type="project" value="TreeGrafter"/>
</dbReference>
<feature type="domain" description="HTH asnC-type" evidence="4">
    <location>
        <begin position="4"/>
        <end position="65"/>
    </location>
</feature>
<keyword evidence="2" id="KW-0238">DNA-binding</keyword>
<evidence type="ECO:0000256" key="3">
    <source>
        <dbReference type="ARBA" id="ARBA00023163"/>
    </source>
</evidence>
<dbReference type="PANTHER" id="PTHR30154">
    <property type="entry name" value="LEUCINE-RESPONSIVE REGULATORY PROTEIN"/>
    <property type="match status" value="1"/>
</dbReference>
<dbReference type="CDD" id="cd00090">
    <property type="entry name" value="HTH_ARSR"/>
    <property type="match status" value="1"/>
</dbReference>
<accession>A0A2A4HPN5</accession>